<name>A0A8J3XJZ7_9ACTN</name>
<dbReference type="InterPro" id="IPR037401">
    <property type="entry name" value="SnoaL-like"/>
</dbReference>
<reference evidence="2 3" key="1">
    <citation type="submission" date="2021-01" db="EMBL/GenBank/DDBJ databases">
        <title>Whole genome shotgun sequence of Planotetraspora phitsanulokensis NBRC 104273.</title>
        <authorList>
            <person name="Komaki H."/>
            <person name="Tamura T."/>
        </authorList>
    </citation>
    <scope>NUCLEOTIDE SEQUENCE [LARGE SCALE GENOMIC DNA]</scope>
    <source>
        <strain evidence="2 3">NBRC 104273</strain>
    </source>
</reference>
<evidence type="ECO:0000313" key="2">
    <source>
        <dbReference type="EMBL" id="GII42591.1"/>
    </source>
</evidence>
<dbReference type="Proteomes" id="UP000622547">
    <property type="component" value="Unassembled WGS sequence"/>
</dbReference>
<dbReference type="Pfam" id="PF13577">
    <property type="entry name" value="SnoaL_4"/>
    <property type="match status" value="1"/>
</dbReference>
<sequence length="147" mass="17052">MEDDMLRRLRDVEEIKQLKARYFRHVDAKDWDACRELFTADARIDIGGTVRTLDEFVSVTRAWLGDAVSVHSGSMPEIEITGPDEATGIWSMHDYIAFPDDGHAPRGMHGYGHYHERYRRVDGRWRIHTTRLTRLRIDPFEGGLPDV</sequence>
<keyword evidence="3" id="KW-1185">Reference proteome</keyword>
<gene>
    <name evidence="2" type="ORF">Pph01_75940</name>
</gene>
<dbReference type="Gene3D" id="3.10.450.50">
    <property type="match status" value="1"/>
</dbReference>
<dbReference type="SUPFAM" id="SSF54427">
    <property type="entry name" value="NTF2-like"/>
    <property type="match status" value="1"/>
</dbReference>
<dbReference type="InterPro" id="IPR032710">
    <property type="entry name" value="NTF2-like_dom_sf"/>
</dbReference>
<comment type="caution">
    <text evidence="2">The sequence shown here is derived from an EMBL/GenBank/DDBJ whole genome shotgun (WGS) entry which is preliminary data.</text>
</comment>
<dbReference type="AlphaFoldDB" id="A0A8J3XJZ7"/>
<evidence type="ECO:0000259" key="1">
    <source>
        <dbReference type="Pfam" id="PF13577"/>
    </source>
</evidence>
<feature type="domain" description="SnoaL-like" evidence="1">
    <location>
        <begin position="7"/>
        <end position="130"/>
    </location>
</feature>
<proteinExistence type="predicted"/>
<protein>
    <submittedName>
        <fullName evidence="2">Bile-acid 7-alpha-dehydratase</fullName>
    </submittedName>
</protein>
<dbReference type="EMBL" id="BOOP01000045">
    <property type="protein sequence ID" value="GII42591.1"/>
    <property type="molecule type" value="Genomic_DNA"/>
</dbReference>
<organism evidence="2 3">
    <name type="scientific">Planotetraspora phitsanulokensis</name>
    <dbReference type="NCBI Taxonomy" id="575192"/>
    <lineage>
        <taxon>Bacteria</taxon>
        <taxon>Bacillati</taxon>
        <taxon>Actinomycetota</taxon>
        <taxon>Actinomycetes</taxon>
        <taxon>Streptosporangiales</taxon>
        <taxon>Streptosporangiaceae</taxon>
        <taxon>Planotetraspora</taxon>
    </lineage>
</organism>
<evidence type="ECO:0000313" key="3">
    <source>
        <dbReference type="Proteomes" id="UP000622547"/>
    </source>
</evidence>
<accession>A0A8J3XJZ7</accession>